<gene>
    <name evidence="5" type="ORF">DFR41_11477</name>
</gene>
<dbReference type="Proteomes" id="UP000255265">
    <property type="component" value="Unassembled WGS sequence"/>
</dbReference>
<dbReference type="InterPro" id="IPR036271">
    <property type="entry name" value="Tet_transcr_reg_TetR-rel_C_sf"/>
</dbReference>
<dbReference type="Pfam" id="PF00440">
    <property type="entry name" value="TetR_N"/>
    <property type="match status" value="1"/>
</dbReference>
<dbReference type="RefSeq" id="WP_017758820.1">
    <property type="nucleotide sequence ID" value="NZ_QQAV01000014.1"/>
</dbReference>
<dbReference type="InterPro" id="IPR050109">
    <property type="entry name" value="HTH-type_TetR-like_transc_reg"/>
</dbReference>
<feature type="compositionally biased region" description="Low complexity" evidence="3">
    <location>
        <begin position="14"/>
        <end position="23"/>
    </location>
</feature>
<evidence type="ECO:0000259" key="4">
    <source>
        <dbReference type="PROSITE" id="PS50977"/>
    </source>
</evidence>
<dbReference type="GO" id="GO:0003677">
    <property type="term" value="F:DNA binding"/>
    <property type="evidence" value="ECO:0007669"/>
    <property type="project" value="UniProtKB-UniRule"/>
</dbReference>
<proteinExistence type="predicted"/>
<evidence type="ECO:0000256" key="3">
    <source>
        <dbReference type="SAM" id="MobiDB-lite"/>
    </source>
</evidence>
<dbReference type="OrthoDB" id="2356263at2"/>
<evidence type="ECO:0000313" key="5">
    <source>
        <dbReference type="EMBL" id="RDI18629.1"/>
    </source>
</evidence>
<keyword evidence="6" id="KW-1185">Reference proteome</keyword>
<feature type="region of interest" description="Disordered" evidence="3">
    <location>
        <begin position="1"/>
        <end position="29"/>
    </location>
</feature>
<dbReference type="PANTHER" id="PTHR30328">
    <property type="entry name" value="TRANSCRIPTIONAL REPRESSOR"/>
    <property type="match status" value="1"/>
</dbReference>
<organism evidence="5 6">
    <name type="scientific">Pseudacidovorax intermedius</name>
    <dbReference type="NCBI Taxonomy" id="433924"/>
    <lineage>
        <taxon>Bacteria</taxon>
        <taxon>Pseudomonadati</taxon>
        <taxon>Pseudomonadota</taxon>
        <taxon>Betaproteobacteria</taxon>
        <taxon>Burkholderiales</taxon>
        <taxon>Comamonadaceae</taxon>
        <taxon>Pseudacidovorax</taxon>
    </lineage>
</organism>
<comment type="caution">
    <text evidence="5">The sequence shown here is derived from an EMBL/GenBank/DDBJ whole genome shotgun (WGS) entry which is preliminary data.</text>
</comment>
<reference evidence="5 6" key="1">
    <citation type="submission" date="2018-07" db="EMBL/GenBank/DDBJ databases">
        <title>Genomic Encyclopedia of Type Strains, Phase IV (KMG-IV): sequencing the most valuable type-strain genomes for metagenomic binning, comparative biology and taxonomic classification.</title>
        <authorList>
            <person name="Goeker M."/>
        </authorList>
    </citation>
    <scope>NUCLEOTIDE SEQUENCE [LARGE SCALE GENOMIC DNA]</scope>
    <source>
        <strain evidence="5 6">DSM 21352</strain>
    </source>
</reference>
<evidence type="ECO:0000256" key="2">
    <source>
        <dbReference type="PROSITE-ProRule" id="PRU00335"/>
    </source>
</evidence>
<dbReference type="SUPFAM" id="SSF46689">
    <property type="entry name" value="Homeodomain-like"/>
    <property type="match status" value="1"/>
</dbReference>
<dbReference type="Gene3D" id="1.10.357.10">
    <property type="entry name" value="Tetracycline Repressor, domain 2"/>
    <property type="match status" value="1"/>
</dbReference>
<dbReference type="PROSITE" id="PS50977">
    <property type="entry name" value="HTH_TETR_2"/>
    <property type="match status" value="1"/>
</dbReference>
<feature type="DNA-binding region" description="H-T-H motif" evidence="2">
    <location>
        <begin position="53"/>
        <end position="72"/>
    </location>
</feature>
<evidence type="ECO:0000256" key="1">
    <source>
        <dbReference type="ARBA" id="ARBA00023125"/>
    </source>
</evidence>
<name>A0A370F8V1_9BURK</name>
<evidence type="ECO:0000313" key="6">
    <source>
        <dbReference type="Proteomes" id="UP000255265"/>
    </source>
</evidence>
<dbReference type="InterPro" id="IPR001647">
    <property type="entry name" value="HTH_TetR"/>
</dbReference>
<dbReference type="SUPFAM" id="SSF48498">
    <property type="entry name" value="Tetracyclin repressor-like, C-terminal domain"/>
    <property type="match status" value="1"/>
</dbReference>
<accession>A0A370F8V1</accession>
<dbReference type="Pfam" id="PF17938">
    <property type="entry name" value="TetR_C_29"/>
    <property type="match status" value="1"/>
</dbReference>
<dbReference type="InterPro" id="IPR009057">
    <property type="entry name" value="Homeodomain-like_sf"/>
</dbReference>
<feature type="domain" description="HTH tetR-type" evidence="4">
    <location>
        <begin position="30"/>
        <end position="90"/>
    </location>
</feature>
<dbReference type="PANTHER" id="PTHR30328:SF54">
    <property type="entry name" value="HTH-TYPE TRANSCRIPTIONAL REPRESSOR SCO4008"/>
    <property type="match status" value="1"/>
</dbReference>
<dbReference type="EMBL" id="QQAV01000014">
    <property type="protein sequence ID" value="RDI18629.1"/>
    <property type="molecule type" value="Genomic_DNA"/>
</dbReference>
<dbReference type="PRINTS" id="PR00455">
    <property type="entry name" value="HTHTETR"/>
</dbReference>
<keyword evidence="1 2" id="KW-0238">DNA-binding</keyword>
<dbReference type="InterPro" id="IPR041474">
    <property type="entry name" value="NicS_C"/>
</dbReference>
<dbReference type="STRING" id="433924.NS331_17480"/>
<protein>
    <submittedName>
        <fullName evidence="5">TetR family transcriptional regulator</fullName>
    </submittedName>
</protein>
<dbReference type="AlphaFoldDB" id="A0A370F8V1"/>
<sequence>MNELVHSRVRRSAAAKPAAKAAASRTNDPERTRANILEVAAEEFAEKGLAGARIDEIAALTQTSKRMIYYYFGSKEGLYLAVLEESYRQVREIEADLRLEDLEPETALRRLVAFTFDHHLQHERFIRLVMSENIHRGQYIAASQRIQELNVPAIAAIERLYARGLASGVFRPGLDAVDIHASISALSFFNVSNRHTFGALFKLDTTSAAYMAHRRESVIDMVVRFVSAP</sequence>